<dbReference type="InterPro" id="IPR031310">
    <property type="entry name" value="Ribosomal_uL5_N"/>
</dbReference>
<dbReference type="EMBL" id="MU005993">
    <property type="protein sequence ID" value="KAF2859394.1"/>
    <property type="molecule type" value="Genomic_DNA"/>
</dbReference>
<sequence>MAVAGLVVFKRFLRPAAPVWPHCRHASTAISDEALQLERTEFSTEEGGDGRIKGYDPVKRARNRRLQLPRSRYQYRSPQFYRGPLHPHQPPPASDPSSRLFVPGPFSYPRLEQTYLSTFASDFMTMSYQHLPPGTTLPRKGNRLRNWEGASPYFANRPLRGPRGAEVLRLLRKRITFNNIPELKRITVHTMSKAAIEDGTALHVAGMVLQAITGQIATPHAARESVASFKIRKGSYLSLTCELRGEEMYHFLSKLIDIVLPKVREWKGVRGSSGDGSGNIAFGLTPDGVAKFPEVEVNYDMYPQKLIPGCHFVIHTSARTDKDARTFLGQIGIPFYGKRVD</sequence>
<evidence type="ECO:0000256" key="5">
    <source>
        <dbReference type="SAM" id="MobiDB-lite"/>
    </source>
</evidence>
<dbReference type="GO" id="GO:0005840">
    <property type="term" value="C:ribosome"/>
    <property type="evidence" value="ECO:0007669"/>
    <property type="project" value="UniProtKB-KW"/>
</dbReference>
<evidence type="ECO:0000259" key="7">
    <source>
        <dbReference type="Pfam" id="PF00673"/>
    </source>
</evidence>
<dbReference type="AlphaFoldDB" id="A0A6A7BW07"/>
<evidence type="ECO:0000313" key="8">
    <source>
        <dbReference type="EMBL" id="KAF2859394.1"/>
    </source>
</evidence>
<name>A0A6A7BW07_9PEZI</name>
<keyword evidence="9" id="KW-1185">Reference proteome</keyword>
<dbReference type="GO" id="GO:0006412">
    <property type="term" value="P:translation"/>
    <property type="evidence" value="ECO:0007669"/>
    <property type="project" value="InterPro"/>
</dbReference>
<dbReference type="SUPFAM" id="SSF55282">
    <property type="entry name" value="RL5-like"/>
    <property type="match status" value="1"/>
</dbReference>
<dbReference type="Proteomes" id="UP000799421">
    <property type="component" value="Unassembled WGS sequence"/>
</dbReference>
<feature type="region of interest" description="Disordered" evidence="5">
    <location>
        <begin position="79"/>
        <end position="99"/>
    </location>
</feature>
<dbReference type="InterPro" id="IPR002132">
    <property type="entry name" value="Ribosomal_uL5"/>
</dbReference>
<dbReference type="InterPro" id="IPR031309">
    <property type="entry name" value="Ribosomal_uL5_C"/>
</dbReference>
<dbReference type="InterPro" id="IPR022803">
    <property type="entry name" value="Ribosomal_uL5_dom_sf"/>
</dbReference>
<feature type="domain" description="Large ribosomal subunit protein uL5 C-terminal" evidence="7">
    <location>
        <begin position="238"/>
        <end position="335"/>
    </location>
</feature>
<dbReference type="GO" id="GO:1990904">
    <property type="term" value="C:ribonucleoprotein complex"/>
    <property type="evidence" value="ECO:0007669"/>
    <property type="project" value="UniProtKB-KW"/>
</dbReference>
<dbReference type="Gene3D" id="3.30.1440.10">
    <property type="match status" value="1"/>
</dbReference>
<protein>
    <recommendedName>
        <fullName evidence="4">Large ribosomal subunit protein uL5m</fullName>
    </recommendedName>
</protein>
<keyword evidence="2 8" id="KW-0689">Ribosomal protein</keyword>
<dbReference type="GO" id="GO:0003735">
    <property type="term" value="F:structural constituent of ribosome"/>
    <property type="evidence" value="ECO:0007669"/>
    <property type="project" value="InterPro"/>
</dbReference>
<dbReference type="FunFam" id="3.30.1440.10:FF:000001">
    <property type="entry name" value="50S ribosomal protein L5"/>
    <property type="match status" value="1"/>
</dbReference>
<proteinExistence type="inferred from homology"/>
<gene>
    <name evidence="8" type="ORF">K470DRAFT_258882</name>
</gene>
<reference evidence="8" key="1">
    <citation type="journal article" date="2020" name="Stud. Mycol.">
        <title>101 Dothideomycetes genomes: a test case for predicting lifestyles and emergence of pathogens.</title>
        <authorList>
            <person name="Haridas S."/>
            <person name="Albert R."/>
            <person name="Binder M."/>
            <person name="Bloem J."/>
            <person name="Labutti K."/>
            <person name="Salamov A."/>
            <person name="Andreopoulos B."/>
            <person name="Baker S."/>
            <person name="Barry K."/>
            <person name="Bills G."/>
            <person name="Bluhm B."/>
            <person name="Cannon C."/>
            <person name="Castanera R."/>
            <person name="Culley D."/>
            <person name="Daum C."/>
            <person name="Ezra D."/>
            <person name="Gonzalez J."/>
            <person name="Henrissat B."/>
            <person name="Kuo A."/>
            <person name="Liang C."/>
            <person name="Lipzen A."/>
            <person name="Lutzoni F."/>
            <person name="Magnuson J."/>
            <person name="Mondo S."/>
            <person name="Nolan M."/>
            <person name="Ohm R."/>
            <person name="Pangilinan J."/>
            <person name="Park H.-J."/>
            <person name="Ramirez L."/>
            <person name="Alfaro M."/>
            <person name="Sun H."/>
            <person name="Tritt A."/>
            <person name="Yoshinaga Y."/>
            <person name="Zwiers L.-H."/>
            <person name="Turgeon B."/>
            <person name="Goodwin S."/>
            <person name="Spatafora J."/>
            <person name="Crous P."/>
            <person name="Grigoriev I."/>
        </authorList>
    </citation>
    <scope>NUCLEOTIDE SEQUENCE</scope>
    <source>
        <strain evidence="8">CBS 480.64</strain>
    </source>
</reference>
<evidence type="ECO:0000256" key="4">
    <source>
        <dbReference type="ARBA" id="ARBA00040368"/>
    </source>
</evidence>
<keyword evidence="3" id="KW-0687">Ribonucleoprotein</keyword>
<dbReference type="Pfam" id="PF00673">
    <property type="entry name" value="Ribosomal_L5_C"/>
    <property type="match status" value="1"/>
</dbReference>
<dbReference type="Pfam" id="PF00281">
    <property type="entry name" value="Ribosomal_L5"/>
    <property type="match status" value="1"/>
</dbReference>
<evidence type="ECO:0000259" key="6">
    <source>
        <dbReference type="Pfam" id="PF00281"/>
    </source>
</evidence>
<feature type="domain" description="Large ribosomal subunit protein uL5 N-terminal" evidence="6">
    <location>
        <begin position="179"/>
        <end position="232"/>
    </location>
</feature>
<accession>A0A6A7BW07</accession>
<evidence type="ECO:0000256" key="1">
    <source>
        <dbReference type="ARBA" id="ARBA00008553"/>
    </source>
</evidence>
<comment type="similarity">
    <text evidence="1">Belongs to the universal ribosomal protein uL5 family.</text>
</comment>
<evidence type="ECO:0000313" key="9">
    <source>
        <dbReference type="Proteomes" id="UP000799421"/>
    </source>
</evidence>
<organism evidence="8 9">
    <name type="scientific">Piedraia hortae CBS 480.64</name>
    <dbReference type="NCBI Taxonomy" id="1314780"/>
    <lineage>
        <taxon>Eukaryota</taxon>
        <taxon>Fungi</taxon>
        <taxon>Dikarya</taxon>
        <taxon>Ascomycota</taxon>
        <taxon>Pezizomycotina</taxon>
        <taxon>Dothideomycetes</taxon>
        <taxon>Dothideomycetidae</taxon>
        <taxon>Capnodiales</taxon>
        <taxon>Piedraiaceae</taxon>
        <taxon>Piedraia</taxon>
    </lineage>
</organism>
<evidence type="ECO:0000256" key="3">
    <source>
        <dbReference type="ARBA" id="ARBA00023274"/>
    </source>
</evidence>
<dbReference type="PANTHER" id="PTHR11994">
    <property type="entry name" value="60S RIBOSOMAL PROTEIN L11-RELATED"/>
    <property type="match status" value="1"/>
</dbReference>
<dbReference type="OrthoDB" id="539541at2759"/>
<evidence type="ECO:0000256" key="2">
    <source>
        <dbReference type="ARBA" id="ARBA00022980"/>
    </source>
</evidence>